<name>A0A5M9K3K2_MONFR</name>
<evidence type="ECO:0000313" key="2">
    <source>
        <dbReference type="Proteomes" id="UP000322873"/>
    </source>
</evidence>
<accession>A0A5M9K3K2</accession>
<dbReference type="EMBL" id="VICG01000002">
    <property type="protein sequence ID" value="KAA8575510.1"/>
    <property type="molecule type" value="Genomic_DNA"/>
</dbReference>
<protein>
    <submittedName>
        <fullName evidence="1">Uncharacterized protein</fullName>
    </submittedName>
</protein>
<sequence length="89" mass="10202">MKFYCNPDTRMVQWVGSIKARDLQKVHTVVAAPLEACCASSHSRCGAMRHTDGSRGLMCMATLKFRMTFPLRYDIPNRYTGFLDICLFY</sequence>
<organism evidence="1 2">
    <name type="scientific">Monilinia fructicola</name>
    <name type="common">Brown rot fungus</name>
    <name type="synonym">Ciboria fructicola</name>
    <dbReference type="NCBI Taxonomy" id="38448"/>
    <lineage>
        <taxon>Eukaryota</taxon>
        <taxon>Fungi</taxon>
        <taxon>Dikarya</taxon>
        <taxon>Ascomycota</taxon>
        <taxon>Pezizomycotina</taxon>
        <taxon>Leotiomycetes</taxon>
        <taxon>Helotiales</taxon>
        <taxon>Sclerotiniaceae</taxon>
        <taxon>Monilinia</taxon>
    </lineage>
</organism>
<dbReference type="AlphaFoldDB" id="A0A5M9K3K2"/>
<evidence type="ECO:0000313" key="1">
    <source>
        <dbReference type="EMBL" id="KAA8575510.1"/>
    </source>
</evidence>
<comment type="caution">
    <text evidence="1">The sequence shown here is derived from an EMBL/GenBank/DDBJ whole genome shotgun (WGS) entry which is preliminary data.</text>
</comment>
<proteinExistence type="predicted"/>
<gene>
    <name evidence="1" type="ORF">EYC84_004659</name>
</gene>
<keyword evidence="2" id="KW-1185">Reference proteome</keyword>
<dbReference type="Proteomes" id="UP000322873">
    <property type="component" value="Unassembled WGS sequence"/>
</dbReference>
<reference evidence="1 2" key="1">
    <citation type="submission" date="2019-06" db="EMBL/GenBank/DDBJ databases">
        <title>Genome Sequence of the Brown Rot Fungal Pathogen Monilinia fructicola.</title>
        <authorList>
            <person name="De Miccolis Angelini R.M."/>
            <person name="Landi L."/>
            <person name="Abate D."/>
            <person name="Pollastro S."/>
            <person name="Romanazzi G."/>
            <person name="Faretra F."/>
        </authorList>
    </citation>
    <scope>NUCLEOTIDE SEQUENCE [LARGE SCALE GENOMIC DNA]</scope>
    <source>
        <strain evidence="1 2">Mfrc123</strain>
    </source>
</reference>